<dbReference type="GO" id="GO:0000150">
    <property type="term" value="F:DNA strand exchange activity"/>
    <property type="evidence" value="ECO:0007669"/>
    <property type="project" value="InterPro"/>
</dbReference>
<accession>A0A932YXW3</accession>
<proteinExistence type="predicted"/>
<sequence length="136" mass="15740">MARWPQPPKTPEVWQEEFRRIYGRGSVERFIERCRGGILLDAAGGFGMRSPAEAWHWYCRLTGERRKPRRPREKATLPGEKEARRRGRPPGIPGAPKRPDVTPGQVRALVDGRMKKSDIARWLGVSRQTVYQRLRP</sequence>
<evidence type="ECO:0000259" key="2">
    <source>
        <dbReference type="Pfam" id="PF02796"/>
    </source>
</evidence>
<name>A0A932YXW3_9BACT</name>
<feature type="domain" description="Resolvase HTH" evidence="2">
    <location>
        <begin position="105"/>
        <end position="133"/>
    </location>
</feature>
<dbReference type="Proteomes" id="UP000704960">
    <property type="component" value="Unassembled WGS sequence"/>
</dbReference>
<dbReference type="AlphaFoldDB" id="A0A932YXW3"/>
<protein>
    <submittedName>
        <fullName evidence="3">Helix-turn-helix domain-containing protein</fullName>
    </submittedName>
</protein>
<dbReference type="EMBL" id="JACQMJ010000005">
    <property type="protein sequence ID" value="MBI4132233.1"/>
    <property type="molecule type" value="Genomic_DNA"/>
</dbReference>
<reference evidence="3" key="1">
    <citation type="submission" date="2020-07" db="EMBL/GenBank/DDBJ databases">
        <title>Huge and variable diversity of episymbiotic CPR bacteria and DPANN archaea in groundwater ecosystems.</title>
        <authorList>
            <person name="He C.Y."/>
            <person name="Keren R."/>
            <person name="Whittaker M."/>
            <person name="Farag I.F."/>
            <person name="Doudna J."/>
            <person name="Cate J.H.D."/>
            <person name="Banfield J.F."/>
        </authorList>
    </citation>
    <scope>NUCLEOTIDE SEQUENCE</scope>
    <source>
        <strain evidence="3">NC_groundwater_1226_Ag_S-0.1um_59_124</strain>
    </source>
</reference>
<gene>
    <name evidence="3" type="ORF">HY474_01230</name>
</gene>
<feature type="region of interest" description="Disordered" evidence="1">
    <location>
        <begin position="65"/>
        <end position="104"/>
    </location>
</feature>
<feature type="compositionally biased region" description="Basic and acidic residues" evidence="1">
    <location>
        <begin position="73"/>
        <end position="83"/>
    </location>
</feature>
<evidence type="ECO:0000313" key="4">
    <source>
        <dbReference type="Proteomes" id="UP000704960"/>
    </source>
</evidence>
<organism evidence="3 4">
    <name type="scientific">Candidatus Sungiibacteriota bacterium</name>
    <dbReference type="NCBI Taxonomy" id="2750080"/>
    <lineage>
        <taxon>Bacteria</taxon>
        <taxon>Candidatus Sungiibacteriota</taxon>
    </lineage>
</organism>
<dbReference type="InterPro" id="IPR006120">
    <property type="entry name" value="Resolvase_HTH_dom"/>
</dbReference>
<dbReference type="Pfam" id="PF02796">
    <property type="entry name" value="HTH_7"/>
    <property type="match status" value="1"/>
</dbReference>
<dbReference type="GO" id="GO:0003677">
    <property type="term" value="F:DNA binding"/>
    <property type="evidence" value="ECO:0007669"/>
    <property type="project" value="InterPro"/>
</dbReference>
<evidence type="ECO:0000256" key="1">
    <source>
        <dbReference type="SAM" id="MobiDB-lite"/>
    </source>
</evidence>
<comment type="caution">
    <text evidence="3">The sequence shown here is derived from an EMBL/GenBank/DDBJ whole genome shotgun (WGS) entry which is preliminary data.</text>
</comment>
<evidence type="ECO:0000313" key="3">
    <source>
        <dbReference type="EMBL" id="MBI4132233.1"/>
    </source>
</evidence>